<feature type="compositionally biased region" description="Polar residues" evidence="8">
    <location>
        <begin position="583"/>
        <end position="595"/>
    </location>
</feature>
<dbReference type="InterPro" id="IPR013088">
    <property type="entry name" value="Znf_NHR/GATA"/>
</dbReference>
<dbReference type="SUPFAM" id="SSF46689">
    <property type="entry name" value="Homeodomain-like"/>
    <property type="match status" value="1"/>
</dbReference>
<keyword evidence="6" id="KW-0804">Transcription</keyword>
<keyword evidence="3" id="KW-0863">Zinc-finger</keyword>
<dbReference type="InterPro" id="IPR001025">
    <property type="entry name" value="BAH_dom"/>
</dbReference>
<dbReference type="GO" id="GO:0008270">
    <property type="term" value="F:zinc ion binding"/>
    <property type="evidence" value="ECO:0007669"/>
    <property type="project" value="UniProtKB-KW"/>
</dbReference>
<dbReference type="PROSITE" id="PS51156">
    <property type="entry name" value="ELM2"/>
    <property type="match status" value="1"/>
</dbReference>
<evidence type="ECO:0000259" key="11">
    <source>
        <dbReference type="PROSITE" id="PS51293"/>
    </source>
</evidence>
<dbReference type="InterPro" id="IPR009057">
    <property type="entry name" value="Homeodomain-like_sf"/>
</dbReference>
<dbReference type="CDD" id="cd11661">
    <property type="entry name" value="SANT_MTA3_like"/>
    <property type="match status" value="1"/>
</dbReference>
<dbReference type="FunFam" id="1.10.10.60:FF:000052">
    <property type="entry name" value="Arginine-glutamic acid dipeptide (RE) repeats"/>
    <property type="match status" value="1"/>
</dbReference>
<keyword evidence="4" id="KW-0862">Zinc</keyword>
<dbReference type="Gene3D" id="2.30.30.490">
    <property type="match status" value="1"/>
</dbReference>
<evidence type="ECO:0000256" key="1">
    <source>
        <dbReference type="ARBA" id="ARBA00004123"/>
    </source>
</evidence>
<evidence type="ECO:0000256" key="2">
    <source>
        <dbReference type="ARBA" id="ARBA00022723"/>
    </source>
</evidence>
<feature type="region of interest" description="Disordered" evidence="8">
    <location>
        <begin position="94"/>
        <end position="127"/>
    </location>
</feature>
<dbReference type="Gene3D" id="4.10.1240.50">
    <property type="match status" value="1"/>
</dbReference>
<dbReference type="EMBL" id="MU826356">
    <property type="protein sequence ID" value="KAJ7379630.1"/>
    <property type="molecule type" value="Genomic_DNA"/>
</dbReference>
<feature type="compositionally biased region" description="Polar residues" evidence="8">
    <location>
        <begin position="795"/>
        <end position="805"/>
    </location>
</feature>
<dbReference type="Proteomes" id="UP001163046">
    <property type="component" value="Unassembled WGS sequence"/>
</dbReference>
<proteinExistence type="predicted"/>
<comment type="caution">
    <text evidence="12">The sequence shown here is derived from an EMBL/GenBank/DDBJ whole genome shotgun (WGS) entry which is preliminary data.</text>
</comment>
<evidence type="ECO:0000256" key="5">
    <source>
        <dbReference type="ARBA" id="ARBA00023015"/>
    </source>
</evidence>
<dbReference type="PANTHER" id="PTHR13859:SF11">
    <property type="entry name" value="GRUNGE, ISOFORM J"/>
    <property type="match status" value="1"/>
</dbReference>
<dbReference type="InterPro" id="IPR017884">
    <property type="entry name" value="SANT_dom"/>
</dbReference>
<feature type="domain" description="SANT" evidence="11">
    <location>
        <begin position="395"/>
        <end position="447"/>
    </location>
</feature>
<feature type="region of interest" description="Disordered" evidence="8">
    <location>
        <begin position="583"/>
        <end position="736"/>
    </location>
</feature>
<evidence type="ECO:0008006" key="14">
    <source>
        <dbReference type="Google" id="ProtNLM"/>
    </source>
</evidence>
<evidence type="ECO:0000256" key="8">
    <source>
        <dbReference type="SAM" id="MobiDB-lite"/>
    </source>
</evidence>
<dbReference type="GO" id="GO:0003682">
    <property type="term" value="F:chromatin binding"/>
    <property type="evidence" value="ECO:0007669"/>
    <property type="project" value="InterPro"/>
</dbReference>
<dbReference type="Pfam" id="PF00320">
    <property type="entry name" value="GATA"/>
    <property type="match status" value="1"/>
</dbReference>
<feature type="compositionally biased region" description="Polar residues" evidence="8">
    <location>
        <begin position="1124"/>
        <end position="1133"/>
    </location>
</feature>
<keyword evidence="7" id="KW-0539">Nucleus</keyword>
<sequence length="1145" mass="128232">MVSGIFALCRHSYPHYTAQVAEDHGAEFRSSSSVLKRFQVINTEILVSARRTASKSLLVFGKGQITVTEASAKRQNEYGDNFRVQKCDQFNPEFTLSRGEGSELKGRKQAGRSASGDKKSENSETSKLTYTSEEDVYYEPGDCVYIDSQRPDVAYFICAIKEFRMSKRDSLVVVVRWYYRPSEVPESVYQLLIQDRNAENGSGDNILEDVAVKERELFISDATDVYPASALRGKCKVRPFVEITDSVKGYIQKDDSFSTFLVTTQRQDTGGCGIRKLFSPRLANTKGEIRVGVSHQAILPECCPYPVNGSEDLEKPREDLIWNPSLDDYELMMYLRAARSMAQYAGMCNGGSPEDGYSAVSQDATTSNALHVLHQNDYDAAKALQALVKKPYPKELEKKWSDDETKKFVKGLRQYGKNFYKIRKELLPHKETGELVEYYYTWKKTPTALSSRPHRRRRHNVLRRKALPRTSKNIVSEFVDLSSCSEDEYDSDDSERDLRLYCCRHCYTTESRSWHHGSQNKVILCDDCRVYCKKYGKLPSTDETREPPPYMFKVVVERELRDEDGYVVNGKLALRSRRAIPPVQTTLRSGRNKTASPVEGATSESSGGSRRLAKINKAPSPSSGSTSSTGSSGGKEKLKKGKLKKGKKRRRDQSPEDQTTEKRKKAQTQDSDEDANDNASDTSSTTGGRDSVLPDHDASSVCSNSSNNNDDAASNRSCSPTGSRIEAPGPVPLPSKFKRVITGEEGRSCVRTDVIFVHPEKPKKDPTCSRETCVSKESPSKAEASETSTEAPTRLSASQSPYDTPATITSHYEASLRNMMAGGQYHLYPPNIPPGMSPQGIPGFASPAGVGMDYRMVPFHMFNGVGVGPGAESRENAAKFAEGFEQWYAPYRTAQMHSGHHLPAISYLQGQRALEQSALDSRNPAHESLLKGGPGARVLTTDPVTGLQYYGPQQHSHNHLHTHFHIHPHEQQHLQNLQQQAAANQLSALDQAYLQHPGLSAWRNHPSLWQPPELLHLHGNSARGIYPEELAHAAVPVHGLGSTPLDRQLQQQLMMSQQSKYHHPQQHLLAHEEFMRCWRQHNRVQQRLESEKMNEHLLSNFFKKEHRNMQSPSQLENVVKKSMDSSGVYSSPSKKPPVTIDLSDD</sequence>
<evidence type="ECO:0000313" key="12">
    <source>
        <dbReference type="EMBL" id="KAJ7379630.1"/>
    </source>
</evidence>
<feature type="region of interest" description="Disordered" evidence="8">
    <location>
        <begin position="760"/>
        <end position="805"/>
    </location>
</feature>
<feature type="compositionally biased region" description="Low complexity" evidence="8">
    <location>
        <begin position="619"/>
        <end position="630"/>
    </location>
</feature>
<dbReference type="PANTHER" id="PTHR13859">
    <property type="entry name" value="ATROPHIN-RELATED"/>
    <property type="match status" value="1"/>
</dbReference>
<feature type="compositionally biased region" description="Basic and acidic residues" evidence="8">
    <location>
        <begin position="115"/>
        <end position="124"/>
    </location>
</feature>
<feature type="region of interest" description="Disordered" evidence="8">
    <location>
        <begin position="1103"/>
        <end position="1145"/>
    </location>
</feature>
<keyword evidence="13" id="KW-1185">Reference proteome</keyword>
<feature type="domain" description="ELM2" evidence="10">
    <location>
        <begin position="287"/>
        <end position="391"/>
    </location>
</feature>
<dbReference type="InterPro" id="IPR000679">
    <property type="entry name" value="Znf_GATA"/>
</dbReference>
<dbReference type="PROSITE" id="PS51038">
    <property type="entry name" value="BAH"/>
    <property type="match status" value="1"/>
</dbReference>
<dbReference type="GO" id="GO:0005634">
    <property type="term" value="C:nucleus"/>
    <property type="evidence" value="ECO:0007669"/>
    <property type="project" value="UniProtKB-SubCell"/>
</dbReference>
<dbReference type="OrthoDB" id="6147534at2759"/>
<dbReference type="SUPFAM" id="SSF57716">
    <property type="entry name" value="Glucocorticoid receptor-like (DNA-binding domain)"/>
    <property type="match status" value="1"/>
</dbReference>
<dbReference type="AlphaFoldDB" id="A0A9W9ZE55"/>
<dbReference type="Pfam" id="PF01426">
    <property type="entry name" value="BAH"/>
    <property type="match status" value="1"/>
</dbReference>
<feature type="compositionally biased region" description="Low complexity" evidence="8">
    <location>
        <begin position="699"/>
        <end position="719"/>
    </location>
</feature>
<evidence type="ECO:0000256" key="6">
    <source>
        <dbReference type="ARBA" id="ARBA00023163"/>
    </source>
</evidence>
<keyword evidence="5" id="KW-0805">Transcription regulation</keyword>
<dbReference type="PROSITE" id="PS51293">
    <property type="entry name" value="SANT"/>
    <property type="match status" value="1"/>
</dbReference>
<evidence type="ECO:0000259" key="10">
    <source>
        <dbReference type="PROSITE" id="PS51156"/>
    </source>
</evidence>
<dbReference type="Pfam" id="PF01448">
    <property type="entry name" value="ELM2"/>
    <property type="match status" value="1"/>
</dbReference>
<protein>
    <recommendedName>
        <fullName evidence="14">Arginine-glutamic acid dipeptide repeats protein</fullName>
    </recommendedName>
</protein>
<keyword evidence="2" id="KW-0479">Metal-binding</keyword>
<gene>
    <name evidence="12" type="ORF">OS493_014026</name>
</gene>
<dbReference type="SMART" id="SM00439">
    <property type="entry name" value="BAH"/>
    <property type="match status" value="1"/>
</dbReference>
<dbReference type="SMART" id="SM00401">
    <property type="entry name" value="ZnF_GATA"/>
    <property type="match status" value="1"/>
</dbReference>
<evidence type="ECO:0000256" key="4">
    <source>
        <dbReference type="ARBA" id="ARBA00022833"/>
    </source>
</evidence>
<dbReference type="GO" id="GO:0043565">
    <property type="term" value="F:sequence-specific DNA binding"/>
    <property type="evidence" value="ECO:0007669"/>
    <property type="project" value="InterPro"/>
</dbReference>
<dbReference type="Pfam" id="PF00249">
    <property type="entry name" value="Myb_DNA-binding"/>
    <property type="match status" value="1"/>
</dbReference>
<reference evidence="12" key="1">
    <citation type="submission" date="2023-01" db="EMBL/GenBank/DDBJ databases">
        <title>Genome assembly of the deep-sea coral Lophelia pertusa.</title>
        <authorList>
            <person name="Herrera S."/>
            <person name="Cordes E."/>
        </authorList>
    </citation>
    <scope>NUCLEOTIDE SEQUENCE</scope>
    <source>
        <strain evidence="12">USNM1676648</strain>
        <tissue evidence="12">Polyp</tissue>
    </source>
</reference>
<comment type="subcellular location">
    <subcellularLocation>
        <location evidence="1">Nucleus</location>
    </subcellularLocation>
</comment>
<dbReference type="SMART" id="SM00717">
    <property type="entry name" value="SANT"/>
    <property type="match status" value="1"/>
</dbReference>
<dbReference type="Gene3D" id="3.30.50.10">
    <property type="entry name" value="Erythroid Transcription Factor GATA-1, subunit A"/>
    <property type="match status" value="1"/>
</dbReference>
<dbReference type="InterPro" id="IPR000949">
    <property type="entry name" value="ELM2_dom"/>
</dbReference>
<feature type="compositionally biased region" description="Low complexity" evidence="8">
    <location>
        <begin position="677"/>
        <end position="691"/>
    </location>
</feature>
<name>A0A9W9ZE55_9CNID</name>
<dbReference type="CDD" id="cd00202">
    <property type="entry name" value="ZnF_GATA"/>
    <property type="match status" value="1"/>
</dbReference>
<feature type="compositionally biased region" description="Basic residues" evidence="8">
    <location>
        <begin position="637"/>
        <end position="651"/>
    </location>
</feature>
<dbReference type="GO" id="GO:0003714">
    <property type="term" value="F:transcription corepressor activity"/>
    <property type="evidence" value="ECO:0007669"/>
    <property type="project" value="TreeGrafter"/>
</dbReference>
<evidence type="ECO:0000259" key="9">
    <source>
        <dbReference type="PROSITE" id="PS51038"/>
    </source>
</evidence>
<evidence type="ECO:0000313" key="13">
    <source>
        <dbReference type="Proteomes" id="UP001163046"/>
    </source>
</evidence>
<dbReference type="Gene3D" id="1.10.10.60">
    <property type="entry name" value="Homeodomain-like"/>
    <property type="match status" value="1"/>
</dbReference>
<dbReference type="InterPro" id="IPR043151">
    <property type="entry name" value="BAH_sf"/>
</dbReference>
<organism evidence="12 13">
    <name type="scientific">Desmophyllum pertusum</name>
    <dbReference type="NCBI Taxonomy" id="174260"/>
    <lineage>
        <taxon>Eukaryota</taxon>
        <taxon>Metazoa</taxon>
        <taxon>Cnidaria</taxon>
        <taxon>Anthozoa</taxon>
        <taxon>Hexacorallia</taxon>
        <taxon>Scleractinia</taxon>
        <taxon>Caryophylliina</taxon>
        <taxon>Caryophylliidae</taxon>
        <taxon>Desmophyllum</taxon>
    </lineage>
</organism>
<dbReference type="InterPro" id="IPR001005">
    <property type="entry name" value="SANT/Myb"/>
</dbReference>
<accession>A0A9W9ZE55</accession>
<feature type="region of interest" description="Disordered" evidence="8">
    <location>
        <begin position="916"/>
        <end position="937"/>
    </location>
</feature>
<evidence type="ECO:0000256" key="3">
    <source>
        <dbReference type="ARBA" id="ARBA00022771"/>
    </source>
</evidence>
<dbReference type="SMART" id="SM01189">
    <property type="entry name" value="ELM2"/>
    <property type="match status" value="1"/>
</dbReference>
<evidence type="ECO:0000256" key="7">
    <source>
        <dbReference type="ARBA" id="ARBA00023242"/>
    </source>
</evidence>
<feature type="domain" description="BAH" evidence="9">
    <location>
        <begin position="136"/>
        <end position="277"/>
    </location>
</feature>